<organism evidence="2">
    <name type="scientific">Streptomyces sp. R35</name>
    <dbReference type="NCBI Taxonomy" id="3238630"/>
    <lineage>
        <taxon>Bacteria</taxon>
        <taxon>Bacillati</taxon>
        <taxon>Actinomycetota</taxon>
        <taxon>Actinomycetes</taxon>
        <taxon>Kitasatosporales</taxon>
        <taxon>Streptomycetaceae</taxon>
        <taxon>Streptomyces</taxon>
    </lineage>
</organism>
<sequence length="114" mass="12816">MYEAAFRGDMDAFAAAMHEDFEEYIPPVLPWGGVRRGPDAFKNEVLPLLSEALDFGTMRLESLSADGDHVAGLLTAESTKGDDLHIVEHWTLRDGKVWRMRVFYFDTTPLLAAE</sequence>
<dbReference type="Pfam" id="PF12680">
    <property type="entry name" value="SnoaL_2"/>
    <property type="match status" value="1"/>
</dbReference>
<gene>
    <name evidence="2" type="ORF">AB5J50_02125</name>
</gene>
<dbReference type="EMBL" id="CP163440">
    <property type="protein sequence ID" value="XDQ59677.1"/>
    <property type="molecule type" value="Genomic_DNA"/>
</dbReference>
<dbReference type="SUPFAM" id="SSF54427">
    <property type="entry name" value="NTF2-like"/>
    <property type="match status" value="1"/>
</dbReference>
<evidence type="ECO:0000313" key="2">
    <source>
        <dbReference type="EMBL" id="XDQ59677.1"/>
    </source>
</evidence>
<feature type="domain" description="SnoaL-like" evidence="1">
    <location>
        <begin position="1"/>
        <end position="100"/>
    </location>
</feature>
<name>A0AB39S0A9_9ACTN</name>
<dbReference type="InterPro" id="IPR037401">
    <property type="entry name" value="SnoaL-like"/>
</dbReference>
<evidence type="ECO:0000259" key="1">
    <source>
        <dbReference type="Pfam" id="PF12680"/>
    </source>
</evidence>
<protein>
    <submittedName>
        <fullName evidence="2">Nuclear transport factor 2 family protein</fullName>
    </submittedName>
</protein>
<reference evidence="2" key="1">
    <citation type="submission" date="2024-07" db="EMBL/GenBank/DDBJ databases">
        <authorList>
            <person name="Yu S.T."/>
        </authorList>
    </citation>
    <scope>NUCLEOTIDE SEQUENCE</scope>
    <source>
        <strain evidence="2">R35</strain>
    </source>
</reference>
<accession>A0AB39S0A9</accession>
<dbReference type="InterPro" id="IPR032710">
    <property type="entry name" value="NTF2-like_dom_sf"/>
</dbReference>
<dbReference type="Gene3D" id="3.10.450.50">
    <property type="match status" value="1"/>
</dbReference>
<dbReference type="RefSeq" id="WP_369254345.1">
    <property type="nucleotide sequence ID" value="NZ_CP163440.1"/>
</dbReference>
<dbReference type="AlphaFoldDB" id="A0AB39S0A9"/>
<proteinExistence type="predicted"/>